<evidence type="ECO:0000256" key="3">
    <source>
        <dbReference type="SAM" id="MobiDB-lite"/>
    </source>
</evidence>
<protein>
    <recommendedName>
        <fullName evidence="7">Mce-associated membrane protein</fullName>
    </recommendedName>
</protein>
<dbReference type="RefSeq" id="WP_138446259.1">
    <property type="nucleotide sequence ID" value="NZ_VBUT01000001.1"/>
</dbReference>
<keyword evidence="4" id="KW-0812">Transmembrane</keyword>
<comment type="subcellular location">
    <subcellularLocation>
        <location evidence="1">Membrane</location>
    </subcellularLocation>
</comment>
<accession>A0A5R8P1B9</accession>
<evidence type="ECO:0000256" key="4">
    <source>
        <dbReference type="SAM" id="Phobius"/>
    </source>
</evidence>
<evidence type="ECO:0000313" key="6">
    <source>
        <dbReference type="Proteomes" id="UP000306378"/>
    </source>
</evidence>
<dbReference type="EMBL" id="VBUT01000001">
    <property type="protein sequence ID" value="TLF82674.1"/>
    <property type="molecule type" value="Genomic_DNA"/>
</dbReference>
<evidence type="ECO:0000313" key="5">
    <source>
        <dbReference type="EMBL" id="TLF82674.1"/>
    </source>
</evidence>
<sequence length="349" mass="36341">MSEKNNSRTRRRASRSAGPPIDEVRNEALSASDPDRSDAVEPGTAVPGSAHVRGEEPDKTDTGVVAGAGGADANTVKVEASAAESAADTVAPSSDTAKADADTVKLSSDTAKSDADTLELSTEAEKADADTVKLSTGMAKKDAGTVEPDANTVKLNTASAQADADTVKLDKASSGAADSNSADDKRPRRSAARILAVAASTILALALVAGAVISVFAVRSTEERDALRAEYIQTARQTVLNLTTIRADTAKEDIDRILTMASGEFKDEFNGRVDPFTEVVKQAKVQSTGEVVEAALESSDDNSARVLVAAKQTVTNAGQEGPQLRYYRFRITVTNSDSGMTASDVEFVA</sequence>
<name>A0A5R8P1B9_9NOCA</name>
<comment type="caution">
    <text evidence="5">The sequence shown here is derived from an EMBL/GenBank/DDBJ whole genome shotgun (WGS) entry which is preliminary data.</text>
</comment>
<dbReference type="GO" id="GO:0016020">
    <property type="term" value="C:membrane"/>
    <property type="evidence" value="ECO:0007669"/>
    <property type="project" value="UniProtKB-SubCell"/>
</dbReference>
<evidence type="ECO:0008006" key="7">
    <source>
        <dbReference type="Google" id="ProtNLM"/>
    </source>
</evidence>
<feature type="compositionally biased region" description="Basic and acidic residues" evidence="3">
    <location>
        <begin position="52"/>
        <end position="61"/>
    </location>
</feature>
<dbReference type="PANTHER" id="PTHR37042">
    <property type="entry name" value="OUTER MEMBRANE PROTEIN RV1973"/>
    <property type="match status" value="1"/>
</dbReference>
<proteinExistence type="predicted"/>
<keyword evidence="2 4" id="KW-0472">Membrane</keyword>
<feature type="transmembrane region" description="Helical" evidence="4">
    <location>
        <begin position="194"/>
        <end position="218"/>
    </location>
</feature>
<dbReference type="Proteomes" id="UP000306378">
    <property type="component" value="Unassembled WGS sequence"/>
</dbReference>
<evidence type="ECO:0000256" key="2">
    <source>
        <dbReference type="ARBA" id="ARBA00023136"/>
    </source>
</evidence>
<reference evidence="5 6" key="1">
    <citation type="submission" date="2019-05" db="EMBL/GenBank/DDBJ databases">
        <title>Genomes sequences of two Nocardia cyriacigeorgica environmental isolates, type strains Nocardia asteroides ATCC 19247 and Nocardia cyriacigeorgica DSM 44484.</title>
        <authorList>
            <person name="Vautrin F."/>
            <person name="Bergeron E."/>
            <person name="Dubost A."/>
            <person name="Abrouk D."/>
            <person name="Rodriguez Nava V."/>
            <person name="Pujic P."/>
        </authorList>
    </citation>
    <scope>NUCLEOTIDE SEQUENCE [LARGE SCALE GENOMIC DNA]</scope>
    <source>
        <strain evidence="5 6">EML 446</strain>
    </source>
</reference>
<feature type="region of interest" description="Disordered" evidence="3">
    <location>
        <begin position="1"/>
        <end position="130"/>
    </location>
</feature>
<gene>
    <name evidence="5" type="ORF">FEK34_02885</name>
</gene>
<evidence type="ECO:0000256" key="1">
    <source>
        <dbReference type="ARBA" id="ARBA00004370"/>
    </source>
</evidence>
<dbReference type="AlphaFoldDB" id="A0A5R8P1B9"/>
<dbReference type="PANTHER" id="PTHR37042:SF4">
    <property type="entry name" value="OUTER MEMBRANE PROTEIN RV1973"/>
    <property type="match status" value="1"/>
</dbReference>
<organism evidence="5 6">
    <name type="scientific">Nocardia cyriacigeorgica</name>
    <dbReference type="NCBI Taxonomy" id="135487"/>
    <lineage>
        <taxon>Bacteria</taxon>
        <taxon>Bacillati</taxon>
        <taxon>Actinomycetota</taxon>
        <taxon>Actinomycetes</taxon>
        <taxon>Mycobacteriales</taxon>
        <taxon>Nocardiaceae</taxon>
        <taxon>Nocardia</taxon>
    </lineage>
</organism>
<feature type="region of interest" description="Disordered" evidence="3">
    <location>
        <begin position="164"/>
        <end position="188"/>
    </location>
</feature>
<keyword evidence="4" id="KW-1133">Transmembrane helix</keyword>